<dbReference type="STRING" id="217511.GCA_001463845_03232"/>
<dbReference type="PANTHER" id="PTHR30483:SF6">
    <property type="entry name" value="PERIPLASMIC BINDING PROTEIN OF ABC TRANSPORTER FOR NATURAL AMINO ACIDS"/>
    <property type="match status" value="1"/>
</dbReference>
<feature type="domain" description="Leucine-binding protein" evidence="4">
    <location>
        <begin position="26"/>
        <end position="379"/>
    </location>
</feature>
<name>Q0G2U5_9HYPH</name>
<comment type="caution">
    <text evidence="5">The sequence shown here is derived from an EMBL/GenBank/DDBJ whole genome shotgun (WGS) entry which is preliminary data.</text>
</comment>
<protein>
    <submittedName>
        <fullName evidence="5">ABC transporter, periplasmic substrate-binding protein, putative</fullName>
    </submittedName>
</protein>
<comment type="similarity">
    <text evidence="1">Belongs to the leucine-binding protein family.</text>
</comment>
<sequence length="438" mass="48891">MSKSFVLRLAMNGTRSDQPVRTDEAVRVGFLAPLRGDVAAWGLPGLYGARIWAERLNAANGLQIGRHRYDVEIVAADCACDRPSIVESAKALINDQDVKLLMTLGGDMLAPIQNFLTRNKVLTTTLLPSDLSPDTPYLVAPCEVHPIYNVTGVEWLSENRPHLKRAALCAQKDALGLPSVATYRAAFEAAKIDLVKEIFFPVDETDFSGIVSALLKECPDILCWDTAYEPFVHFLTKEAKAQGFEGQILSCTCDNYGHLMHHVGSDFMEGFVFQFPDFDDPALNEPDVNLTHPNAFFDLYNARHPGEWSAVSWEYASILDLWRDAVEQAGTVEPVSVLAAMRWGGSGRHAFGEAEWWGRDLFGIDNALVGRWPVVQIRNGKARIEEFRSVTAWLMRHSGLLEKHMRALGQMWDQRFVRTDLAASETVGSTGRRTEQEH</sequence>
<evidence type="ECO:0000256" key="2">
    <source>
        <dbReference type="ARBA" id="ARBA00022729"/>
    </source>
</evidence>
<dbReference type="InterPro" id="IPR028082">
    <property type="entry name" value="Peripla_BP_I"/>
</dbReference>
<dbReference type="InterPro" id="IPR028081">
    <property type="entry name" value="Leu-bd"/>
</dbReference>
<keyword evidence="2" id="KW-0732">Signal</keyword>
<proteinExistence type="inferred from homology"/>
<dbReference type="SUPFAM" id="SSF53822">
    <property type="entry name" value="Periplasmic binding protein-like I"/>
    <property type="match status" value="1"/>
</dbReference>
<dbReference type="PANTHER" id="PTHR30483">
    <property type="entry name" value="LEUCINE-SPECIFIC-BINDING PROTEIN"/>
    <property type="match status" value="1"/>
</dbReference>
<accession>Q0G2U5</accession>
<organism evidence="5 6">
    <name type="scientific">Fulvimarina pelagi HTCC2506</name>
    <dbReference type="NCBI Taxonomy" id="314231"/>
    <lineage>
        <taxon>Bacteria</taxon>
        <taxon>Pseudomonadati</taxon>
        <taxon>Pseudomonadota</taxon>
        <taxon>Alphaproteobacteria</taxon>
        <taxon>Hyphomicrobiales</taxon>
        <taxon>Aurantimonadaceae</taxon>
        <taxon>Fulvimarina</taxon>
    </lineage>
</organism>
<evidence type="ECO:0000259" key="4">
    <source>
        <dbReference type="Pfam" id="PF13458"/>
    </source>
</evidence>
<evidence type="ECO:0000256" key="1">
    <source>
        <dbReference type="ARBA" id="ARBA00010062"/>
    </source>
</evidence>
<dbReference type="Gene3D" id="3.40.50.2300">
    <property type="match status" value="2"/>
</dbReference>
<keyword evidence="3" id="KW-0029">Amino-acid transport</keyword>
<keyword evidence="3" id="KW-0813">Transport</keyword>
<keyword evidence="6" id="KW-1185">Reference proteome</keyword>
<dbReference type="InterPro" id="IPR051010">
    <property type="entry name" value="BCAA_transport"/>
</dbReference>
<dbReference type="EMBL" id="AATP01000002">
    <property type="protein sequence ID" value="EAU42086.1"/>
    <property type="molecule type" value="Genomic_DNA"/>
</dbReference>
<dbReference type="eggNOG" id="COG0683">
    <property type="taxonomic scope" value="Bacteria"/>
</dbReference>
<dbReference type="GO" id="GO:0006865">
    <property type="term" value="P:amino acid transport"/>
    <property type="evidence" value="ECO:0007669"/>
    <property type="project" value="UniProtKB-KW"/>
</dbReference>
<reference evidence="5 6" key="1">
    <citation type="journal article" date="2010" name="J. Bacteriol.">
        <title>Genome sequence of Fulvimarina pelagi HTCC2506T, a Mn(II)-oxidizing alphaproteobacterium possessing an aerobic anoxygenic photosynthetic gene cluster and Xanthorhodopsin.</title>
        <authorList>
            <person name="Kang I."/>
            <person name="Oh H.M."/>
            <person name="Lim S.I."/>
            <person name="Ferriera S."/>
            <person name="Giovannoni S.J."/>
            <person name="Cho J.C."/>
        </authorList>
    </citation>
    <scope>NUCLEOTIDE SEQUENCE [LARGE SCALE GENOMIC DNA]</scope>
    <source>
        <strain evidence="5 6">HTCC2506</strain>
    </source>
</reference>
<evidence type="ECO:0000313" key="6">
    <source>
        <dbReference type="Proteomes" id="UP000004310"/>
    </source>
</evidence>
<dbReference type="Pfam" id="PF13458">
    <property type="entry name" value="Peripla_BP_6"/>
    <property type="match status" value="1"/>
</dbReference>
<dbReference type="AlphaFoldDB" id="Q0G2U5"/>
<gene>
    <name evidence="5" type="ORF">FP2506_16674</name>
</gene>
<dbReference type="Proteomes" id="UP000004310">
    <property type="component" value="Unassembled WGS sequence"/>
</dbReference>
<evidence type="ECO:0000313" key="5">
    <source>
        <dbReference type="EMBL" id="EAU42086.1"/>
    </source>
</evidence>
<evidence type="ECO:0000256" key="3">
    <source>
        <dbReference type="ARBA" id="ARBA00022970"/>
    </source>
</evidence>
<dbReference type="RefSeq" id="WP_007068454.1">
    <property type="nucleotide sequence ID" value="NZ_DS022272.1"/>
</dbReference>
<dbReference type="CDD" id="cd06336">
    <property type="entry name" value="PBP1_ABC_ligand_binding-like"/>
    <property type="match status" value="1"/>
</dbReference>
<dbReference type="HOGENOM" id="CLU_052503_0_0_5"/>